<reference evidence="9" key="1">
    <citation type="submission" date="2014-12" db="EMBL/GenBank/DDBJ databases">
        <title>Complete genome sequence of a multi-drug resistant Klebsiella pneumoniae.</title>
        <authorList>
            <person name="Hua X."/>
            <person name="Chen Q."/>
            <person name="Li X."/>
            <person name="Feng Y."/>
            <person name="Ruan Z."/>
            <person name="Yu Y."/>
        </authorList>
    </citation>
    <scope>NUCLEOTIDE SEQUENCE [LARGE SCALE GENOMIC DNA]</scope>
    <source>
        <strain evidence="9">5.12</strain>
    </source>
</reference>
<reference evidence="8 9" key="2">
    <citation type="submission" date="2020-04" db="EMBL/GenBank/DDBJ databases">
        <title>Complete genome sequence of Alteromonas pelagimontana 5.12T.</title>
        <authorList>
            <person name="Sinha R.K."/>
            <person name="Krishnan K.P."/>
            <person name="Kurian J.P."/>
        </authorList>
    </citation>
    <scope>NUCLEOTIDE SEQUENCE [LARGE SCALE GENOMIC DNA]</scope>
    <source>
        <strain evidence="8 9">5.12</strain>
    </source>
</reference>
<protein>
    <submittedName>
        <fullName evidence="8">Citrate transporter</fullName>
    </submittedName>
</protein>
<proteinExistence type="predicted"/>
<dbReference type="PANTHER" id="PTHR30354:SF26">
    <property type="entry name" value="TRANSPORTER, PUTATIVE-RELATED"/>
    <property type="match status" value="1"/>
</dbReference>
<name>A0A6M4MEM1_9ALTE</name>
<accession>A0A6M4MEM1</accession>
<dbReference type="OrthoDB" id="5329450at2"/>
<evidence type="ECO:0000313" key="9">
    <source>
        <dbReference type="Proteomes" id="UP000219285"/>
    </source>
</evidence>
<feature type="transmembrane region" description="Helical" evidence="6">
    <location>
        <begin position="230"/>
        <end position="260"/>
    </location>
</feature>
<evidence type="ECO:0000256" key="5">
    <source>
        <dbReference type="ARBA" id="ARBA00023136"/>
    </source>
</evidence>
<feature type="domain" description="Citrate transporter-like" evidence="7">
    <location>
        <begin position="14"/>
        <end position="358"/>
    </location>
</feature>
<dbReference type="NCBIfam" id="TIGR00784">
    <property type="entry name" value="citMHS"/>
    <property type="match status" value="1"/>
</dbReference>
<feature type="transmembrane region" description="Helical" evidence="6">
    <location>
        <begin position="317"/>
        <end position="337"/>
    </location>
</feature>
<keyword evidence="5 6" id="KW-0472">Membrane</keyword>
<dbReference type="GO" id="GO:0005886">
    <property type="term" value="C:plasma membrane"/>
    <property type="evidence" value="ECO:0007669"/>
    <property type="project" value="TreeGrafter"/>
</dbReference>
<feature type="transmembrane region" description="Helical" evidence="6">
    <location>
        <begin position="407"/>
        <end position="425"/>
    </location>
</feature>
<feature type="transmembrane region" description="Helical" evidence="6">
    <location>
        <begin position="138"/>
        <end position="157"/>
    </location>
</feature>
<dbReference type="AlphaFoldDB" id="A0A6M4MEM1"/>
<dbReference type="RefSeq" id="WP_075607636.1">
    <property type="nucleotide sequence ID" value="NZ_CP052766.1"/>
</dbReference>
<evidence type="ECO:0000313" key="8">
    <source>
        <dbReference type="EMBL" id="QJR81070.1"/>
    </source>
</evidence>
<dbReference type="GO" id="GO:0015128">
    <property type="term" value="F:gluconate transmembrane transporter activity"/>
    <property type="evidence" value="ECO:0007669"/>
    <property type="project" value="InterPro"/>
</dbReference>
<keyword evidence="3 6" id="KW-0812">Transmembrane</keyword>
<dbReference type="EMBL" id="CP052766">
    <property type="protein sequence ID" value="QJR81070.1"/>
    <property type="molecule type" value="Genomic_DNA"/>
</dbReference>
<evidence type="ECO:0000256" key="1">
    <source>
        <dbReference type="ARBA" id="ARBA00004141"/>
    </source>
</evidence>
<dbReference type="InterPro" id="IPR003474">
    <property type="entry name" value="Glcn_transporter"/>
</dbReference>
<dbReference type="GO" id="GO:0015137">
    <property type="term" value="F:citrate transmembrane transporter activity"/>
    <property type="evidence" value="ECO:0007669"/>
    <property type="project" value="InterPro"/>
</dbReference>
<keyword evidence="9" id="KW-1185">Reference proteome</keyword>
<evidence type="ECO:0000259" key="7">
    <source>
        <dbReference type="Pfam" id="PF03600"/>
    </source>
</evidence>
<evidence type="ECO:0000256" key="3">
    <source>
        <dbReference type="ARBA" id="ARBA00022692"/>
    </source>
</evidence>
<dbReference type="InterPro" id="IPR004680">
    <property type="entry name" value="Cit_transptr-like_dom"/>
</dbReference>
<dbReference type="InterPro" id="IPR014738">
    <property type="entry name" value="Citrate_transporter"/>
</dbReference>
<evidence type="ECO:0000256" key="2">
    <source>
        <dbReference type="ARBA" id="ARBA00022448"/>
    </source>
</evidence>
<feature type="transmembrane region" description="Helical" evidence="6">
    <location>
        <begin position="177"/>
        <end position="195"/>
    </location>
</feature>
<evidence type="ECO:0000256" key="4">
    <source>
        <dbReference type="ARBA" id="ARBA00022989"/>
    </source>
</evidence>
<feature type="transmembrane region" description="Helical" evidence="6">
    <location>
        <begin position="26"/>
        <end position="45"/>
    </location>
</feature>
<keyword evidence="2" id="KW-0813">Transport</keyword>
<organism evidence="8 9">
    <name type="scientific">Alteromonas pelagimontana</name>
    <dbReference type="NCBI Taxonomy" id="1858656"/>
    <lineage>
        <taxon>Bacteria</taxon>
        <taxon>Pseudomonadati</taxon>
        <taxon>Pseudomonadota</taxon>
        <taxon>Gammaproteobacteria</taxon>
        <taxon>Alteromonadales</taxon>
        <taxon>Alteromonadaceae</taxon>
        <taxon>Alteromonas/Salinimonas group</taxon>
        <taxon>Alteromonas</taxon>
    </lineage>
</organism>
<gene>
    <name evidence="8" type="ORF">CA267_009905</name>
</gene>
<feature type="transmembrane region" description="Helical" evidence="6">
    <location>
        <begin position="377"/>
        <end position="395"/>
    </location>
</feature>
<feature type="transmembrane region" description="Helical" evidence="6">
    <location>
        <begin position="97"/>
        <end position="126"/>
    </location>
</feature>
<dbReference type="KEGG" id="apel:CA267_009905"/>
<dbReference type="PANTHER" id="PTHR30354">
    <property type="entry name" value="GNT FAMILY GLUCONATE TRANSPORTER"/>
    <property type="match status" value="1"/>
</dbReference>
<feature type="transmembrane region" description="Helical" evidence="6">
    <location>
        <begin position="280"/>
        <end position="297"/>
    </location>
</feature>
<sequence>MLAVAGLLTIIGVLIAIMSKRLTPLVALIAIPALAAIAIGQARSLPSYMVDGISTIAPVAVMFMFAILFFGIMNDAGVFRPFINFTLKVCGSDPRKLFIGVVVITALVHLDGSGASTFLIVIPAVLPLFDEMQIDRRILACLVAMSAGVNNMLPWGGPTIRAAAALDIPVMELYQPLLPVHIAGFLFVVATAYWLGTKEKRRLAGANRSLNSSFECVATSQSKITWTLNVALIVIVIGSIIFSLLPPVVAFIGGSLLALLINHSSVEKQKQCIDNHAKPAFMMVSILFAAGCFTGILRHSGMLDAMAQGGSGLLPSLLVTHLPFFVALIAMPLSLLFDPDSFYFGIMPVLSGIAVDSGGAAQSVAHGALLGQMTTGFPVSPLTPATFLLIGLTRIGLADHQRFSIPYLYACSLFMTFIAVLTGVISL</sequence>
<dbReference type="Pfam" id="PF03600">
    <property type="entry name" value="CitMHS"/>
    <property type="match status" value="1"/>
</dbReference>
<feature type="transmembrane region" description="Helical" evidence="6">
    <location>
        <begin position="52"/>
        <end position="72"/>
    </location>
</feature>
<dbReference type="Proteomes" id="UP000219285">
    <property type="component" value="Chromosome"/>
</dbReference>
<evidence type="ECO:0000256" key="6">
    <source>
        <dbReference type="SAM" id="Phobius"/>
    </source>
</evidence>
<keyword evidence="4 6" id="KW-1133">Transmembrane helix</keyword>
<comment type="subcellular location">
    <subcellularLocation>
        <location evidence="1">Membrane</location>
        <topology evidence="1">Multi-pass membrane protein</topology>
    </subcellularLocation>
</comment>